<name>A0A0P1EN05_9RHOB</name>
<evidence type="ECO:0000313" key="2">
    <source>
        <dbReference type="Proteomes" id="UP000050786"/>
    </source>
</evidence>
<evidence type="ECO:0008006" key="3">
    <source>
        <dbReference type="Google" id="ProtNLM"/>
    </source>
</evidence>
<sequence length="233" mass="26832">MAVRAHMASYPLREKMLPLAAQSIIDQVDALYLCLNEWGEVPAEYKDNPKIHAFVPEEDQKDVGKFFTTPDPDDIVFFVDDDLIYSEIFVKHMIQRLEEKGPEKVVFGTHASTYTEKTPTSHRQRDVVKVGRPLRRMQRVDQLATCGMVAMGKNVAPYEFMKDSQKFVDVRYARWLYENGVESWAIDRQRGFVGRIPAERNHDTIFKTFTRRTPPAVLAEISVFASRSNEGVE</sequence>
<dbReference type="AlphaFoldDB" id="A0A0P1EN05"/>
<dbReference type="RefSeq" id="WP_145975859.1">
    <property type="nucleotide sequence ID" value="NZ_CYPS01000036.1"/>
</dbReference>
<gene>
    <name evidence="1" type="ORF">RUM4293_02410</name>
</gene>
<proteinExistence type="predicted"/>
<keyword evidence="2" id="KW-1185">Reference proteome</keyword>
<reference evidence="2" key="1">
    <citation type="submission" date="2015-09" db="EMBL/GenBank/DDBJ databases">
        <authorList>
            <person name="Rodrigo-Torres L."/>
            <person name="Arahal D.R."/>
        </authorList>
    </citation>
    <scope>NUCLEOTIDE SEQUENCE [LARGE SCALE GENOMIC DNA]</scope>
    <source>
        <strain evidence="2">CECT 4293</strain>
    </source>
</reference>
<protein>
    <recommendedName>
        <fullName evidence="3">Glycosyl transferase family 2</fullName>
    </recommendedName>
</protein>
<organism evidence="1 2">
    <name type="scientific">Ruegeria atlantica</name>
    <dbReference type="NCBI Taxonomy" id="81569"/>
    <lineage>
        <taxon>Bacteria</taxon>
        <taxon>Pseudomonadati</taxon>
        <taxon>Pseudomonadota</taxon>
        <taxon>Alphaproteobacteria</taxon>
        <taxon>Rhodobacterales</taxon>
        <taxon>Roseobacteraceae</taxon>
        <taxon>Ruegeria</taxon>
    </lineage>
</organism>
<accession>A0A0P1EN05</accession>
<dbReference type="Proteomes" id="UP000050786">
    <property type="component" value="Unassembled WGS sequence"/>
</dbReference>
<evidence type="ECO:0000313" key="1">
    <source>
        <dbReference type="EMBL" id="CUH43515.1"/>
    </source>
</evidence>
<dbReference type="EMBL" id="CYPS01000036">
    <property type="protein sequence ID" value="CUH43515.1"/>
    <property type="molecule type" value="Genomic_DNA"/>
</dbReference>